<proteinExistence type="predicted"/>
<evidence type="ECO:0000313" key="2">
    <source>
        <dbReference type="Proteomes" id="UP000637769"/>
    </source>
</evidence>
<comment type="caution">
    <text evidence="1">The sequence shown here is derived from an EMBL/GenBank/DDBJ whole genome shotgun (WGS) entry which is preliminary data.</text>
</comment>
<reference evidence="2" key="1">
    <citation type="journal article" date="2019" name="Int. J. Syst. Evol. Microbiol.">
        <title>The Global Catalogue of Microorganisms (GCM) 10K type strain sequencing project: providing services to taxonomists for standard genome sequencing and annotation.</title>
        <authorList>
            <consortium name="The Broad Institute Genomics Platform"/>
            <consortium name="The Broad Institute Genome Sequencing Center for Infectious Disease"/>
            <person name="Wu L."/>
            <person name="Ma J."/>
        </authorList>
    </citation>
    <scope>NUCLEOTIDE SEQUENCE [LARGE SCALE GENOMIC DNA]</scope>
    <source>
        <strain evidence="2">CCM 7132</strain>
    </source>
</reference>
<dbReference type="EMBL" id="BMCH01000003">
    <property type="protein sequence ID" value="GGC29267.1"/>
    <property type="molecule type" value="Genomic_DNA"/>
</dbReference>
<evidence type="ECO:0000313" key="1">
    <source>
        <dbReference type="EMBL" id="GGC29267.1"/>
    </source>
</evidence>
<keyword evidence="2" id="KW-1185">Reference proteome</keyword>
<protein>
    <submittedName>
        <fullName evidence="1">Uncharacterized protein</fullName>
    </submittedName>
</protein>
<dbReference type="RefSeq" id="WP_188426031.1">
    <property type="nucleotide sequence ID" value="NZ_BMCH01000003.1"/>
</dbReference>
<dbReference type="Proteomes" id="UP000637769">
    <property type="component" value="Unassembled WGS sequence"/>
</dbReference>
<gene>
    <name evidence="1" type="ORF">GCM10007207_13420</name>
</gene>
<accession>A0ABQ1LSW2</accession>
<name>A0ABQ1LSW2_9PROT</name>
<organism evidence="1 2">
    <name type="scientific">Asaia siamensis</name>
    <dbReference type="NCBI Taxonomy" id="110479"/>
    <lineage>
        <taxon>Bacteria</taxon>
        <taxon>Pseudomonadati</taxon>
        <taxon>Pseudomonadota</taxon>
        <taxon>Alphaproteobacteria</taxon>
        <taxon>Acetobacterales</taxon>
        <taxon>Acetobacteraceae</taxon>
        <taxon>Asaia</taxon>
    </lineage>
</organism>
<sequence>MERIETIRGIDIPEKVSGWVDQFIKPNDLGFMSYIQDRVDASDIVVFSKVLFPEFFIFDDVVFLSDFVDEDMVRARFPQCKAKGKDERSFNLVKIWDLFPWGAEERSYEDAGKIIAFAWDVSLRRTFPDRNFCVEYINSEQNYGPIVSFHQVFDHGKAPSELDAGP</sequence>